<dbReference type="RefSeq" id="WP_179753841.1">
    <property type="nucleotide sequence ID" value="NZ_BAAAGN010000003.1"/>
</dbReference>
<dbReference type="AlphaFoldDB" id="A0A7Y9DNG2"/>
<dbReference type="Proteomes" id="UP000521922">
    <property type="component" value="Unassembled WGS sequence"/>
</dbReference>
<evidence type="ECO:0000313" key="2">
    <source>
        <dbReference type="Proteomes" id="UP000521922"/>
    </source>
</evidence>
<reference evidence="1 2" key="1">
    <citation type="submission" date="2020-07" db="EMBL/GenBank/DDBJ databases">
        <title>Sequencing the genomes of 1000 actinobacteria strains.</title>
        <authorList>
            <person name="Klenk H.-P."/>
        </authorList>
    </citation>
    <scope>NUCLEOTIDE SEQUENCE [LARGE SCALE GENOMIC DNA]</scope>
    <source>
        <strain evidence="1 2">DSM 7487</strain>
    </source>
</reference>
<evidence type="ECO:0008006" key="3">
    <source>
        <dbReference type="Google" id="ProtNLM"/>
    </source>
</evidence>
<gene>
    <name evidence="1" type="ORF">BJ968_003375</name>
</gene>
<dbReference type="EMBL" id="JACCBB010000001">
    <property type="protein sequence ID" value="NYD23835.1"/>
    <property type="molecule type" value="Genomic_DNA"/>
</dbReference>
<evidence type="ECO:0000313" key="1">
    <source>
        <dbReference type="EMBL" id="NYD23835.1"/>
    </source>
</evidence>
<comment type="caution">
    <text evidence="1">The sequence shown here is derived from an EMBL/GenBank/DDBJ whole genome shotgun (WGS) entry which is preliminary data.</text>
</comment>
<name>A0A7Y9DNG2_9ACTN</name>
<proteinExistence type="predicted"/>
<protein>
    <recommendedName>
        <fullName evidence="3">Toprim domain-containing protein</fullName>
    </recommendedName>
</protein>
<accession>A0A7Y9DNG2</accession>
<sequence length="180" mass="18328">MISEEAVAHVAACLGTSTNRARRLAHTALPAGFARAVTVPRVVLVEGATDAAVLGALLAVPVVAVGGKHVFPLAVAVARAHGADVDVVLDSDAGDHRAHHGSRRVQAALAAAPVRLHVLPGDLEVSLAGWASFLHALHRDGGALDKDPARYAAAARAASRADLPPTLSCLITEVLDHGSA</sequence>
<organism evidence="1 2">
    <name type="scientific">Kineococcus aurantiacus</name>
    <dbReference type="NCBI Taxonomy" id="37633"/>
    <lineage>
        <taxon>Bacteria</taxon>
        <taxon>Bacillati</taxon>
        <taxon>Actinomycetota</taxon>
        <taxon>Actinomycetes</taxon>
        <taxon>Kineosporiales</taxon>
        <taxon>Kineosporiaceae</taxon>
        <taxon>Kineococcus</taxon>
    </lineage>
</organism>
<keyword evidence="2" id="KW-1185">Reference proteome</keyword>